<comment type="similarity">
    <text evidence="1">Belongs to the LytR/CpsA/Psr (LCP) family.</text>
</comment>
<protein>
    <recommendedName>
        <fullName evidence="3">Cell envelope-related transcriptional attenuator domain-containing protein</fullName>
    </recommendedName>
</protein>
<organism evidence="4 5">
    <name type="scientific">Candidatus Uhrbacteria bacterium GW2011_GWD2_52_7</name>
    <dbReference type="NCBI Taxonomy" id="1618989"/>
    <lineage>
        <taxon>Bacteria</taxon>
        <taxon>Candidatus Uhriibacteriota</taxon>
    </lineage>
</organism>
<feature type="domain" description="Cell envelope-related transcriptional attenuator" evidence="3">
    <location>
        <begin position="93"/>
        <end position="175"/>
    </location>
</feature>
<dbReference type="Gene3D" id="3.30.420.590">
    <property type="match status" value="1"/>
</dbReference>
<dbReference type="PANTHER" id="PTHR33392:SF6">
    <property type="entry name" value="POLYISOPRENYL-TEICHOIC ACID--PEPTIDOGLYCAN TEICHOIC ACID TRANSFERASE TAGU"/>
    <property type="match status" value="1"/>
</dbReference>
<keyword evidence="2" id="KW-0812">Transmembrane</keyword>
<evidence type="ECO:0000313" key="5">
    <source>
        <dbReference type="Proteomes" id="UP000034846"/>
    </source>
</evidence>
<keyword evidence="2" id="KW-1133">Transmembrane helix</keyword>
<name>A0A0G1XHU7_9BACT</name>
<dbReference type="PANTHER" id="PTHR33392">
    <property type="entry name" value="POLYISOPRENYL-TEICHOIC ACID--PEPTIDOGLYCAN TEICHOIC ACID TRANSFERASE TAGU"/>
    <property type="match status" value="1"/>
</dbReference>
<keyword evidence="2" id="KW-0472">Membrane</keyword>
<evidence type="ECO:0000259" key="3">
    <source>
        <dbReference type="Pfam" id="PF03816"/>
    </source>
</evidence>
<dbReference type="EMBL" id="LCRD01000011">
    <property type="protein sequence ID" value="KKW30490.1"/>
    <property type="molecule type" value="Genomic_DNA"/>
</dbReference>
<evidence type="ECO:0000256" key="1">
    <source>
        <dbReference type="ARBA" id="ARBA00006068"/>
    </source>
</evidence>
<dbReference type="Proteomes" id="UP000034846">
    <property type="component" value="Unassembled WGS sequence"/>
</dbReference>
<gene>
    <name evidence="4" type="ORF">UY72_C0011G0002</name>
</gene>
<sequence>MAAFFRREIFRIVALVIGVVLTIVGAWLLLHRPSFVESAAVQPRVDSAVDKVITARRDAVLNASSDVPFGADNEMNILILGIDSRKEGSEQHCDAIHMLTVDTDNWTATMTSVPRGTYTYIPPGNYEETEYYVANACAFAGLEYGVDQIERIVGVKSDYVVTVGFSQTYGILRALNLPTVESLQWLRHRRSYQIGDPQRSQNQAVFMKDLAVKFLDEDGLSTPMLYLLYSFVDTEMDFATVKALHDGFIASKIVDRPDDIALTMKPEYDTELMHLDLENPDAQIAALLDRIRPVTSKDDLSDRTIEEVQKELVAYLDDVLASGDSLAREMDDQLWRQVVQEGERERLHFAFVEAYAYELLADDHDAAVQLVADYILEKQTLGSLVWESEGRDLLDSLLQ</sequence>
<dbReference type="InterPro" id="IPR004474">
    <property type="entry name" value="LytR_CpsA_psr"/>
</dbReference>
<dbReference type="Pfam" id="PF03816">
    <property type="entry name" value="LytR_cpsA_psr"/>
    <property type="match status" value="1"/>
</dbReference>
<dbReference type="InterPro" id="IPR050922">
    <property type="entry name" value="LytR/CpsA/Psr_CW_biosynth"/>
</dbReference>
<evidence type="ECO:0000313" key="4">
    <source>
        <dbReference type="EMBL" id="KKW30490.1"/>
    </source>
</evidence>
<dbReference type="AlphaFoldDB" id="A0A0G1XHU7"/>
<feature type="transmembrane region" description="Helical" evidence="2">
    <location>
        <begin position="12"/>
        <end position="30"/>
    </location>
</feature>
<comment type="caution">
    <text evidence="4">The sequence shown here is derived from an EMBL/GenBank/DDBJ whole genome shotgun (WGS) entry which is preliminary data.</text>
</comment>
<reference evidence="4 5" key="1">
    <citation type="journal article" date="2015" name="Nature">
        <title>rRNA introns, odd ribosomes, and small enigmatic genomes across a large radiation of phyla.</title>
        <authorList>
            <person name="Brown C.T."/>
            <person name="Hug L.A."/>
            <person name="Thomas B.C."/>
            <person name="Sharon I."/>
            <person name="Castelle C.J."/>
            <person name="Singh A."/>
            <person name="Wilkins M.J."/>
            <person name="Williams K.H."/>
            <person name="Banfield J.F."/>
        </authorList>
    </citation>
    <scope>NUCLEOTIDE SEQUENCE [LARGE SCALE GENOMIC DNA]</scope>
</reference>
<proteinExistence type="inferred from homology"/>
<evidence type="ECO:0000256" key="2">
    <source>
        <dbReference type="SAM" id="Phobius"/>
    </source>
</evidence>
<accession>A0A0G1XHU7</accession>